<dbReference type="Pfam" id="PF01257">
    <property type="entry name" value="2Fe-2S_thioredx"/>
    <property type="match status" value="1"/>
</dbReference>
<protein>
    <submittedName>
        <fullName evidence="4">Uncharacterized protein</fullName>
    </submittedName>
</protein>
<dbReference type="InterPro" id="IPR036249">
    <property type="entry name" value="Thioredoxin-like_sf"/>
</dbReference>
<keyword evidence="3" id="KW-0411">Iron-sulfur</keyword>
<organism evidence="4">
    <name type="scientific">marine metagenome</name>
    <dbReference type="NCBI Taxonomy" id="408172"/>
    <lineage>
        <taxon>unclassified sequences</taxon>
        <taxon>metagenomes</taxon>
        <taxon>ecological metagenomes</taxon>
    </lineage>
</organism>
<evidence type="ECO:0000256" key="3">
    <source>
        <dbReference type="ARBA" id="ARBA00023014"/>
    </source>
</evidence>
<keyword evidence="2" id="KW-0408">Iron</keyword>
<dbReference type="AlphaFoldDB" id="A0A381PX75"/>
<dbReference type="SUPFAM" id="SSF52833">
    <property type="entry name" value="Thioredoxin-like"/>
    <property type="match status" value="1"/>
</dbReference>
<accession>A0A381PX75</accession>
<sequence>MIEDDARTHILPHQHKLGGVIHALHDLMRVYGYIHEEHLPIVADVFNNSVAEVRGLVSFYEDFKTHIPAHTTIRVCQAEACQAVGSRQLTKELETFYRTELGHRGKDVELEAVYCLGLCASGPAIQFNDRLIAKASIEKLRVPG</sequence>
<evidence type="ECO:0000256" key="1">
    <source>
        <dbReference type="ARBA" id="ARBA00022723"/>
    </source>
</evidence>
<evidence type="ECO:0000313" key="4">
    <source>
        <dbReference type="EMBL" id="SUZ71681.1"/>
    </source>
</evidence>
<dbReference type="GO" id="GO:0051536">
    <property type="term" value="F:iron-sulfur cluster binding"/>
    <property type="evidence" value="ECO:0007669"/>
    <property type="project" value="UniProtKB-KW"/>
</dbReference>
<evidence type="ECO:0000256" key="2">
    <source>
        <dbReference type="ARBA" id="ARBA00023004"/>
    </source>
</evidence>
<reference evidence="4" key="1">
    <citation type="submission" date="2018-05" db="EMBL/GenBank/DDBJ databases">
        <authorList>
            <person name="Lanie J.A."/>
            <person name="Ng W.-L."/>
            <person name="Kazmierczak K.M."/>
            <person name="Andrzejewski T.M."/>
            <person name="Davidsen T.M."/>
            <person name="Wayne K.J."/>
            <person name="Tettelin H."/>
            <person name="Glass J.I."/>
            <person name="Rusch D."/>
            <person name="Podicherti R."/>
            <person name="Tsui H.-C.T."/>
            <person name="Winkler M.E."/>
        </authorList>
    </citation>
    <scope>NUCLEOTIDE SEQUENCE</scope>
</reference>
<proteinExistence type="predicted"/>
<gene>
    <name evidence="4" type="ORF">METZ01_LOCUS24535</name>
</gene>
<keyword evidence="1" id="KW-0479">Metal-binding</keyword>
<dbReference type="InterPro" id="IPR028431">
    <property type="entry name" value="NADP_DH_HndA-like"/>
</dbReference>
<dbReference type="Gene3D" id="1.10.10.1590">
    <property type="entry name" value="NADH-quinone oxidoreductase subunit E"/>
    <property type="match status" value="1"/>
</dbReference>
<dbReference type="PANTHER" id="PTHR43342:SF1">
    <property type="entry name" value="BIFURCATING [FEFE] HYDROGENASE GAMMA SUBUNIT"/>
    <property type="match status" value="1"/>
</dbReference>
<dbReference type="EMBL" id="UINC01001129">
    <property type="protein sequence ID" value="SUZ71681.1"/>
    <property type="molecule type" value="Genomic_DNA"/>
</dbReference>
<dbReference type="InterPro" id="IPR041921">
    <property type="entry name" value="NuoE_N"/>
</dbReference>
<dbReference type="PANTHER" id="PTHR43342">
    <property type="entry name" value="NADH-QUINONE OXIDOREDUCTASE, E SUBUNIT"/>
    <property type="match status" value="1"/>
</dbReference>
<dbReference type="Gene3D" id="3.40.30.10">
    <property type="entry name" value="Glutaredoxin"/>
    <property type="match status" value="1"/>
</dbReference>
<dbReference type="GO" id="GO:0046872">
    <property type="term" value="F:metal ion binding"/>
    <property type="evidence" value="ECO:0007669"/>
    <property type="project" value="UniProtKB-KW"/>
</dbReference>
<name>A0A381PX75_9ZZZZ</name>